<dbReference type="PRINTS" id="PR00315">
    <property type="entry name" value="ELONGATNFCT"/>
</dbReference>
<comment type="subcellular location">
    <subcellularLocation>
        <location evidence="12">Cell membrane</location>
        <topology evidence="12">Peripheral membrane protein</topology>
        <orientation evidence="12">Cytoplasmic side</orientation>
    </subcellularLocation>
</comment>
<evidence type="ECO:0000256" key="12">
    <source>
        <dbReference type="HAMAP-Rule" id="MF_00071"/>
    </source>
</evidence>
<comment type="function">
    <text evidence="9 12">Required for accurate and efficient protein synthesis under certain stress conditions. May act as a fidelity factor of the translation reaction, by catalyzing a one-codon backward translocation of tRNAs on improperly translocated ribosomes. Back-translocation proceeds from a post-translocation (POST) complex to a pre-translocation (PRE) complex, thus giving elongation factor G a second chance to translocate the tRNAs correctly. Binds to ribosomes in a GTP-dependent manner.</text>
</comment>
<dbReference type="Pfam" id="PF00009">
    <property type="entry name" value="GTP_EFTU"/>
    <property type="match status" value="1"/>
</dbReference>
<keyword evidence="14" id="KW-0251">Elongation factor</keyword>
<dbReference type="PANTHER" id="PTHR43512:SF4">
    <property type="entry name" value="TRANSLATION FACTOR GUF1 HOMOLOG, CHLOROPLASTIC"/>
    <property type="match status" value="1"/>
</dbReference>
<dbReference type="Pfam" id="PF14492">
    <property type="entry name" value="EFG_III"/>
    <property type="match status" value="1"/>
</dbReference>
<evidence type="ECO:0000256" key="2">
    <source>
        <dbReference type="ARBA" id="ARBA00022475"/>
    </source>
</evidence>
<comment type="caution">
    <text evidence="14">The sequence shown here is derived from an EMBL/GenBank/DDBJ whole genome shotgun (WGS) entry which is preliminary data.</text>
</comment>
<name>A0A2H0VFL5_9BACT</name>
<dbReference type="GO" id="GO:0045727">
    <property type="term" value="P:positive regulation of translation"/>
    <property type="evidence" value="ECO:0007669"/>
    <property type="project" value="UniProtKB-UniRule"/>
</dbReference>
<dbReference type="HAMAP" id="MF_00071">
    <property type="entry name" value="LepA"/>
    <property type="match status" value="1"/>
</dbReference>
<keyword evidence="3 12" id="KW-0547">Nucleotide-binding</keyword>
<evidence type="ECO:0000256" key="3">
    <source>
        <dbReference type="ARBA" id="ARBA00022741"/>
    </source>
</evidence>
<dbReference type="PROSITE" id="PS00301">
    <property type="entry name" value="G_TR_1"/>
    <property type="match status" value="1"/>
</dbReference>
<evidence type="ECO:0000256" key="6">
    <source>
        <dbReference type="ARBA" id="ARBA00023134"/>
    </source>
</evidence>
<evidence type="ECO:0000259" key="13">
    <source>
        <dbReference type="PROSITE" id="PS51722"/>
    </source>
</evidence>
<dbReference type="InterPro" id="IPR000640">
    <property type="entry name" value="EFG_V-like"/>
</dbReference>
<dbReference type="PANTHER" id="PTHR43512">
    <property type="entry name" value="TRANSLATION FACTOR GUF1-RELATED"/>
    <property type="match status" value="1"/>
</dbReference>
<dbReference type="GO" id="GO:0043022">
    <property type="term" value="F:ribosome binding"/>
    <property type="evidence" value="ECO:0007669"/>
    <property type="project" value="UniProtKB-UniRule"/>
</dbReference>
<dbReference type="InterPro" id="IPR041095">
    <property type="entry name" value="EFG_II"/>
</dbReference>
<evidence type="ECO:0000256" key="10">
    <source>
        <dbReference type="ARBA" id="ARBA00061052"/>
    </source>
</evidence>
<comment type="similarity">
    <text evidence="1 12">Belongs to the TRAFAC class translation factor GTPase superfamily. Classic translation factor GTPase family. LepA subfamily.</text>
</comment>
<protein>
    <recommendedName>
        <fullName evidence="11 12">Elongation factor 4</fullName>
        <shortName evidence="12">EF-4</shortName>
        <ecNumber evidence="11 12">3.6.5.n1</ecNumber>
    </recommendedName>
    <alternativeName>
        <fullName evidence="12">Ribosomal back-translocase LepA</fullName>
    </alternativeName>
</protein>
<evidence type="ECO:0000256" key="9">
    <source>
        <dbReference type="ARBA" id="ARBA00057626"/>
    </source>
</evidence>
<dbReference type="Gene3D" id="3.30.70.240">
    <property type="match status" value="1"/>
</dbReference>
<dbReference type="SUPFAM" id="SSF50447">
    <property type="entry name" value="Translation proteins"/>
    <property type="match status" value="1"/>
</dbReference>
<dbReference type="InterPro" id="IPR035647">
    <property type="entry name" value="EFG_III/V"/>
</dbReference>
<reference evidence="15" key="1">
    <citation type="submission" date="2017-09" db="EMBL/GenBank/DDBJ databases">
        <title>Depth-based differentiation of microbial function through sediment-hosted aquifers and enrichment of novel symbionts in the deep terrestrial subsurface.</title>
        <authorList>
            <person name="Probst A.J."/>
            <person name="Ladd B."/>
            <person name="Jarett J.K."/>
            <person name="Geller-Mcgrath D.E."/>
            <person name="Sieber C.M.K."/>
            <person name="Emerson J.B."/>
            <person name="Anantharaman K."/>
            <person name="Thomas B.C."/>
            <person name="Malmstrom R."/>
            <person name="Stieglmeier M."/>
            <person name="Klingl A."/>
            <person name="Woyke T."/>
            <person name="Ryan C.M."/>
            <person name="Banfield J.F."/>
        </authorList>
    </citation>
    <scope>NUCLEOTIDE SEQUENCE [LARGE SCALE GENOMIC DNA]</scope>
</reference>
<dbReference type="EMBL" id="PFAH01000008">
    <property type="protein sequence ID" value="PIR97895.1"/>
    <property type="molecule type" value="Genomic_DNA"/>
</dbReference>
<dbReference type="InterPro" id="IPR005225">
    <property type="entry name" value="Small_GTP-bd"/>
</dbReference>
<dbReference type="GO" id="GO:0005525">
    <property type="term" value="F:GTP binding"/>
    <property type="evidence" value="ECO:0007669"/>
    <property type="project" value="UniProtKB-UniRule"/>
</dbReference>
<comment type="similarity">
    <text evidence="10">Belongs to the GTP-binding elongation factor family. LepA subfamily.</text>
</comment>
<dbReference type="InterPro" id="IPR027417">
    <property type="entry name" value="P-loop_NTPase"/>
</dbReference>
<evidence type="ECO:0000256" key="1">
    <source>
        <dbReference type="ARBA" id="ARBA00005454"/>
    </source>
</evidence>
<dbReference type="Gene3D" id="2.40.30.10">
    <property type="entry name" value="Translation factors"/>
    <property type="match status" value="1"/>
</dbReference>
<evidence type="ECO:0000256" key="8">
    <source>
        <dbReference type="ARBA" id="ARBA00050293"/>
    </source>
</evidence>
<dbReference type="NCBIfam" id="TIGR00231">
    <property type="entry name" value="small_GTP"/>
    <property type="match status" value="1"/>
</dbReference>
<dbReference type="Pfam" id="PF06421">
    <property type="entry name" value="LepA_C"/>
    <property type="match status" value="1"/>
</dbReference>
<dbReference type="InterPro" id="IPR013842">
    <property type="entry name" value="LepA_CTD"/>
</dbReference>
<feature type="binding site" evidence="12">
    <location>
        <begin position="13"/>
        <end position="18"/>
    </location>
    <ligand>
        <name>GTP</name>
        <dbReference type="ChEBI" id="CHEBI:37565"/>
    </ligand>
</feature>
<keyword evidence="4 12" id="KW-0378">Hydrolase</keyword>
<dbReference type="GO" id="GO:0005886">
    <property type="term" value="C:plasma membrane"/>
    <property type="evidence" value="ECO:0007669"/>
    <property type="project" value="UniProtKB-SubCell"/>
</dbReference>
<feature type="domain" description="Tr-type G" evidence="13">
    <location>
        <begin position="1"/>
        <end position="178"/>
    </location>
</feature>
<evidence type="ECO:0000256" key="11">
    <source>
        <dbReference type="ARBA" id="ARBA00066744"/>
    </source>
</evidence>
<evidence type="ECO:0000256" key="7">
    <source>
        <dbReference type="ARBA" id="ARBA00023136"/>
    </source>
</evidence>
<dbReference type="SUPFAM" id="SSF54980">
    <property type="entry name" value="EF-G C-terminal domain-like"/>
    <property type="match status" value="2"/>
</dbReference>
<dbReference type="InterPro" id="IPR038363">
    <property type="entry name" value="LepA_C_sf"/>
</dbReference>
<dbReference type="PROSITE" id="PS51722">
    <property type="entry name" value="G_TR_2"/>
    <property type="match status" value="1"/>
</dbReference>
<evidence type="ECO:0000313" key="14">
    <source>
        <dbReference type="EMBL" id="PIR97895.1"/>
    </source>
</evidence>
<organism evidence="14 15">
    <name type="scientific">Candidatus Colwellbacteria bacterium CG10_big_fil_rev_8_21_14_0_10_42_22</name>
    <dbReference type="NCBI Taxonomy" id="1974540"/>
    <lineage>
        <taxon>Bacteria</taxon>
        <taxon>Candidatus Colwelliibacteriota</taxon>
    </lineage>
</organism>
<feature type="binding site" evidence="12">
    <location>
        <begin position="125"/>
        <end position="128"/>
    </location>
    <ligand>
        <name>GTP</name>
        <dbReference type="ChEBI" id="CHEBI:37565"/>
    </ligand>
</feature>
<dbReference type="GO" id="GO:0003924">
    <property type="term" value="F:GTPase activity"/>
    <property type="evidence" value="ECO:0007669"/>
    <property type="project" value="UniProtKB-UniRule"/>
</dbReference>
<dbReference type="SMART" id="SM00838">
    <property type="entry name" value="EFG_C"/>
    <property type="match status" value="1"/>
</dbReference>
<keyword evidence="7 12" id="KW-0472">Membrane</keyword>
<dbReference type="InterPro" id="IPR000795">
    <property type="entry name" value="T_Tr_GTP-bd_dom"/>
</dbReference>
<dbReference type="InterPro" id="IPR031157">
    <property type="entry name" value="G_TR_CS"/>
</dbReference>
<evidence type="ECO:0000256" key="4">
    <source>
        <dbReference type="ARBA" id="ARBA00022801"/>
    </source>
</evidence>
<dbReference type="GO" id="GO:0003746">
    <property type="term" value="F:translation elongation factor activity"/>
    <property type="evidence" value="ECO:0007669"/>
    <property type="project" value="UniProtKB-UniRule"/>
</dbReference>
<dbReference type="Proteomes" id="UP000231466">
    <property type="component" value="Unassembled WGS sequence"/>
</dbReference>
<proteinExistence type="inferred from homology"/>
<comment type="catalytic activity">
    <reaction evidence="8 12">
        <text>GTP + H2O = GDP + phosphate + H(+)</text>
        <dbReference type="Rhea" id="RHEA:19669"/>
        <dbReference type="ChEBI" id="CHEBI:15377"/>
        <dbReference type="ChEBI" id="CHEBI:15378"/>
        <dbReference type="ChEBI" id="CHEBI:37565"/>
        <dbReference type="ChEBI" id="CHEBI:43474"/>
        <dbReference type="ChEBI" id="CHEBI:58189"/>
        <dbReference type="EC" id="3.6.5.n1"/>
    </reaction>
</comment>
<accession>A0A2H0VFL5</accession>
<keyword evidence="5 12" id="KW-0648">Protein biosynthesis</keyword>
<dbReference type="Gene3D" id="3.30.70.2570">
    <property type="entry name" value="Elongation factor 4, C-terminal domain"/>
    <property type="match status" value="1"/>
</dbReference>
<dbReference type="Gene3D" id="3.30.70.870">
    <property type="entry name" value="Elongation Factor G (Translational Gtpase), domain 3"/>
    <property type="match status" value="1"/>
</dbReference>
<gene>
    <name evidence="12" type="primary">lepA</name>
    <name evidence="14" type="ORF">COT89_02375</name>
</gene>
<dbReference type="EC" id="3.6.5.n1" evidence="11 12"/>
<dbReference type="FunFam" id="3.30.70.2570:FF:000001">
    <property type="entry name" value="Translation factor GUF1, mitochondrial"/>
    <property type="match status" value="1"/>
</dbReference>
<evidence type="ECO:0000313" key="15">
    <source>
        <dbReference type="Proteomes" id="UP000231466"/>
    </source>
</evidence>
<dbReference type="InterPro" id="IPR006297">
    <property type="entry name" value="EF-4"/>
</dbReference>
<dbReference type="SUPFAM" id="SSF52540">
    <property type="entry name" value="P-loop containing nucleoside triphosphate hydrolases"/>
    <property type="match status" value="1"/>
</dbReference>
<dbReference type="AlphaFoldDB" id="A0A2H0VFL5"/>
<keyword evidence="6 12" id="KW-0342">GTP-binding</keyword>
<evidence type="ECO:0000256" key="5">
    <source>
        <dbReference type="ARBA" id="ARBA00022917"/>
    </source>
</evidence>
<dbReference type="NCBIfam" id="TIGR01393">
    <property type="entry name" value="lepA"/>
    <property type="match status" value="1"/>
</dbReference>
<dbReference type="Pfam" id="PF00679">
    <property type="entry name" value="EFG_C"/>
    <property type="match status" value="1"/>
</dbReference>
<sequence length="578" mass="64894">MKIRNFVIIAHIDHGKSTLADRMLEVTETIPAREMKEQYLDSMELERERGITIKMAPVRMHFKGTTLNLIDTPGHSDFSYEVSRSLKAVEGAVLLVDATQGIQAQTLANLEMAKNSGLQIIGAINKVDMNPPGMDLLIEELAELIEQEPDKIHRISAKTGEGVEKLLEAIVDEFPSPKNELKEKALIFSSLYDEHKGIIAFVRVFGGVFQRDKRTTLQAFNKNFKVKEVGYFAPEFKTIKDLSAGEMGYIATGIKDPEKIRIGDTIGEEALPGFKVPKPVVFVSIYPDGGGDYDDLKVALEKLKLNDSSLDFMPDSSHVLGRGFKCGFLGRLHFEITMQRLEREFGLETVNSFPSVAYKVVMRGGKELFVENARDFPDDYERSFEPMVRLNILVPNRYLGAVLGLSEIFRLRGIETGNAGSNIIINAKLPLSELILDFDDKLKSISQGFASFSYEFDDYVEAELRRLDILVAGEIVPGLSRVVYKDEMENEGRRMASKLKDLMPRRQFVQPVQAVVGGKIVARENIKAMRKDVTAPLYGGDVTRKRKLLEKQKKGKKRLAGVTRISVPPEVFKELLKK</sequence>
<dbReference type="InterPro" id="IPR009000">
    <property type="entry name" value="Transl_B-barrel_sf"/>
</dbReference>
<keyword evidence="2 12" id="KW-1003">Cell membrane</keyword>
<dbReference type="Gene3D" id="3.40.50.300">
    <property type="entry name" value="P-loop containing nucleotide triphosphate hydrolases"/>
    <property type="match status" value="1"/>
</dbReference>